<feature type="region of interest" description="Disordered" evidence="1">
    <location>
        <begin position="1"/>
        <end position="22"/>
    </location>
</feature>
<dbReference type="Proteomes" id="UP000887013">
    <property type="component" value="Unassembled WGS sequence"/>
</dbReference>
<keyword evidence="3" id="KW-1185">Reference proteome</keyword>
<accession>A0A8X6TUN3</accession>
<sequence length="193" mass="22004">MTAEGGGKIAQPPSLPRTNYGPSTSSSDACFSQRFLSLSLLTGMIHSDLCREGGGEGCPLFPPLRHQNRIWCWDTFAVFSTEAQRHNEQKEEEFELQNAIIPKGKELIFWHRQRPFIIRPGFLINLPLLVSPLIAADLPLPNLSTWRRQKAPANARIWLSFVCIKMLYEHILNMSFSLLYYESVKLMDKEGNL</sequence>
<proteinExistence type="predicted"/>
<gene>
    <name evidence="2" type="ORF">NPIL_218191</name>
</gene>
<comment type="caution">
    <text evidence="2">The sequence shown here is derived from an EMBL/GenBank/DDBJ whole genome shotgun (WGS) entry which is preliminary data.</text>
</comment>
<evidence type="ECO:0000313" key="3">
    <source>
        <dbReference type="Proteomes" id="UP000887013"/>
    </source>
</evidence>
<dbReference type="EMBL" id="BMAW01016227">
    <property type="protein sequence ID" value="GFT48043.1"/>
    <property type="molecule type" value="Genomic_DNA"/>
</dbReference>
<evidence type="ECO:0000256" key="1">
    <source>
        <dbReference type="SAM" id="MobiDB-lite"/>
    </source>
</evidence>
<reference evidence="2" key="1">
    <citation type="submission" date="2020-08" db="EMBL/GenBank/DDBJ databases">
        <title>Multicomponent nature underlies the extraordinary mechanical properties of spider dragline silk.</title>
        <authorList>
            <person name="Kono N."/>
            <person name="Nakamura H."/>
            <person name="Mori M."/>
            <person name="Yoshida Y."/>
            <person name="Ohtoshi R."/>
            <person name="Malay A.D."/>
            <person name="Moran D.A.P."/>
            <person name="Tomita M."/>
            <person name="Numata K."/>
            <person name="Arakawa K."/>
        </authorList>
    </citation>
    <scope>NUCLEOTIDE SEQUENCE</scope>
</reference>
<dbReference type="AlphaFoldDB" id="A0A8X6TUN3"/>
<evidence type="ECO:0000313" key="2">
    <source>
        <dbReference type="EMBL" id="GFT48043.1"/>
    </source>
</evidence>
<organism evidence="2 3">
    <name type="scientific">Nephila pilipes</name>
    <name type="common">Giant wood spider</name>
    <name type="synonym">Nephila maculata</name>
    <dbReference type="NCBI Taxonomy" id="299642"/>
    <lineage>
        <taxon>Eukaryota</taxon>
        <taxon>Metazoa</taxon>
        <taxon>Ecdysozoa</taxon>
        <taxon>Arthropoda</taxon>
        <taxon>Chelicerata</taxon>
        <taxon>Arachnida</taxon>
        <taxon>Araneae</taxon>
        <taxon>Araneomorphae</taxon>
        <taxon>Entelegynae</taxon>
        <taxon>Araneoidea</taxon>
        <taxon>Nephilidae</taxon>
        <taxon>Nephila</taxon>
    </lineage>
</organism>
<protein>
    <submittedName>
        <fullName evidence="2">Uncharacterized protein</fullName>
    </submittedName>
</protein>
<name>A0A8X6TUN3_NEPPI</name>